<name>A0ABQ9IBR4_9NEOP</name>
<comment type="caution">
    <text evidence="2">The sequence shown here is derived from an EMBL/GenBank/DDBJ whole genome shotgun (WGS) entry which is preliminary data.</text>
</comment>
<feature type="region of interest" description="Disordered" evidence="1">
    <location>
        <begin position="56"/>
        <end position="82"/>
    </location>
</feature>
<dbReference type="EMBL" id="JARBHB010000002">
    <property type="protein sequence ID" value="KAJ8894120.1"/>
    <property type="molecule type" value="Genomic_DNA"/>
</dbReference>
<organism evidence="2 3">
    <name type="scientific">Dryococelus australis</name>
    <dbReference type="NCBI Taxonomy" id="614101"/>
    <lineage>
        <taxon>Eukaryota</taxon>
        <taxon>Metazoa</taxon>
        <taxon>Ecdysozoa</taxon>
        <taxon>Arthropoda</taxon>
        <taxon>Hexapoda</taxon>
        <taxon>Insecta</taxon>
        <taxon>Pterygota</taxon>
        <taxon>Neoptera</taxon>
        <taxon>Polyneoptera</taxon>
        <taxon>Phasmatodea</taxon>
        <taxon>Verophasmatodea</taxon>
        <taxon>Anareolatae</taxon>
        <taxon>Phasmatidae</taxon>
        <taxon>Eurycanthinae</taxon>
        <taxon>Dryococelus</taxon>
    </lineage>
</organism>
<accession>A0ABQ9IBR4</accession>
<feature type="compositionally biased region" description="Basic and acidic residues" evidence="1">
    <location>
        <begin position="62"/>
        <end position="82"/>
    </location>
</feature>
<keyword evidence="3" id="KW-1185">Reference proteome</keyword>
<sequence>MTTESPRPLGVTVVTSSLSHRVLVLALPPSFDPHTSCGGRPNAIKSAIVLGERKNIGWGEQRGAEKVNKEGDDEDAGGKSED</sequence>
<evidence type="ECO:0000313" key="2">
    <source>
        <dbReference type="EMBL" id="KAJ8894120.1"/>
    </source>
</evidence>
<protein>
    <submittedName>
        <fullName evidence="2">Uncharacterized protein</fullName>
    </submittedName>
</protein>
<gene>
    <name evidence="2" type="ORF">PR048_006730</name>
</gene>
<evidence type="ECO:0000313" key="3">
    <source>
        <dbReference type="Proteomes" id="UP001159363"/>
    </source>
</evidence>
<evidence type="ECO:0000256" key="1">
    <source>
        <dbReference type="SAM" id="MobiDB-lite"/>
    </source>
</evidence>
<dbReference type="Proteomes" id="UP001159363">
    <property type="component" value="Chromosome 2"/>
</dbReference>
<reference evidence="2 3" key="1">
    <citation type="submission" date="2023-02" db="EMBL/GenBank/DDBJ databases">
        <title>LHISI_Scaffold_Assembly.</title>
        <authorList>
            <person name="Stuart O.P."/>
            <person name="Cleave R."/>
            <person name="Magrath M.J.L."/>
            <person name="Mikheyev A.S."/>
        </authorList>
    </citation>
    <scope>NUCLEOTIDE SEQUENCE [LARGE SCALE GENOMIC DNA]</scope>
    <source>
        <strain evidence="2">Daus_M_001</strain>
        <tissue evidence="2">Leg muscle</tissue>
    </source>
</reference>
<proteinExistence type="predicted"/>